<dbReference type="InterPro" id="IPR036537">
    <property type="entry name" value="Adaptor_Cbl_N_dom_sf"/>
</dbReference>
<dbReference type="Gene3D" id="3.40.50.300">
    <property type="entry name" value="P-loop containing nucleotide triphosphate hydrolases"/>
    <property type="match status" value="1"/>
</dbReference>
<dbReference type="PANTHER" id="PTHR47691">
    <property type="entry name" value="REGULATOR-RELATED"/>
    <property type="match status" value="1"/>
</dbReference>
<name>A0AAD6UYK5_9AGAR</name>
<dbReference type="InterPro" id="IPR027417">
    <property type="entry name" value="P-loop_NTPase"/>
</dbReference>
<comment type="caution">
    <text evidence="2">The sequence shown here is derived from an EMBL/GenBank/DDBJ whole genome shotgun (WGS) entry which is preliminary data.</text>
</comment>
<dbReference type="CDD" id="cd21037">
    <property type="entry name" value="MLKL_NTD"/>
    <property type="match status" value="1"/>
</dbReference>
<evidence type="ECO:0000313" key="3">
    <source>
        <dbReference type="Proteomes" id="UP001219525"/>
    </source>
</evidence>
<sequence length="695" mass="76803">MRRQRHTWLENLVDYTRVVASTAKDMAESARVPMLGISATLTLSIVTSMQAIRSNKEQYIQILEQVHEILCSVIFLLTTDQLQADGVLPPAVLYDIARFTEALQKLYVYMEAQHGISRLKQLLKQTDNASRLDACKTNFQDCLRAFQVHVGLSGAKGLGEMRKDAEDRHQELLALIDAHPELTGSQLSSSAATLSSLGDSTGSLSVLPPSPQIFHGRETELQEVVNILLKDAPRVAILGPGGIGKTSLATAVLHDRRVVVEYPHRYFVACHSTLGCSDLISSLASHIGLEKSANLARKITRHLSHSAKSLLILDNFETPWEPSSSRAEIEDFLSLLADVENVAIVITMRGAERPGRVRWTRPFPPPLQPLTDAASLQTFIDIADDNHDEVNIRQLLSYTANLPLAVSLIANVAAYEGCEAALERWNTESTRLLSDGYDKKSSLDISIMLSFSSVRMTPAAQDLLSLLSILPDGLSDADLMQATLPIPNVLASKATLTRTSLAYIANDERVRVLVPIREHIRTFYPPSPKLKYALRQHFHKTLDLWKNFDENLPTGIVPQITANLGNLNTVLLDGLQDDGIPDTVANFRSITVLDDFCFRTNRVSSALMAKVAGKIQSWKEDPIYGEYLIHMLAHSSHAPISDGEAQIALGIQFFENRGQNDRGNQMLVNVKLTVTHLLCSSLVQCGWILLPHAKK</sequence>
<dbReference type="GO" id="GO:0016787">
    <property type="term" value="F:hydrolase activity"/>
    <property type="evidence" value="ECO:0007669"/>
    <property type="project" value="UniProtKB-KW"/>
</dbReference>
<proteinExistence type="predicted"/>
<dbReference type="AlphaFoldDB" id="A0AAD6UYK5"/>
<keyword evidence="2" id="KW-0378">Hydrolase</keyword>
<dbReference type="PRINTS" id="PR00364">
    <property type="entry name" value="DISEASERSIST"/>
</dbReference>
<feature type="domain" description="Novel STAND NTPase 1" evidence="1">
    <location>
        <begin position="212"/>
        <end position="349"/>
    </location>
</feature>
<protein>
    <submittedName>
        <fullName evidence="2">P-loop containing nucleoside triphosphate hydrolase protein</fullName>
    </submittedName>
</protein>
<dbReference type="InterPro" id="IPR059179">
    <property type="entry name" value="MLKL-like_MCAfunc"/>
</dbReference>
<dbReference type="GO" id="GO:0007166">
    <property type="term" value="P:cell surface receptor signaling pathway"/>
    <property type="evidence" value="ECO:0007669"/>
    <property type="project" value="InterPro"/>
</dbReference>
<organism evidence="2 3">
    <name type="scientific">Mycena pura</name>
    <dbReference type="NCBI Taxonomy" id="153505"/>
    <lineage>
        <taxon>Eukaryota</taxon>
        <taxon>Fungi</taxon>
        <taxon>Dikarya</taxon>
        <taxon>Basidiomycota</taxon>
        <taxon>Agaricomycotina</taxon>
        <taxon>Agaricomycetes</taxon>
        <taxon>Agaricomycetidae</taxon>
        <taxon>Agaricales</taxon>
        <taxon>Marasmiineae</taxon>
        <taxon>Mycenaceae</taxon>
        <taxon>Mycena</taxon>
    </lineage>
</organism>
<accession>A0AAD6UYK5</accession>
<keyword evidence="3" id="KW-1185">Reference proteome</keyword>
<evidence type="ECO:0000313" key="2">
    <source>
        <dbReference type="EMBL" id="KAJ7195327.1"/>
    </source>
</evidence>
<reference evidence="2" key="1">
    <citation type="submission" date="2023-03" db="EMBL/GenBank/DDBJ databases">
        <title>Massive genome expansion in bonnet fungi (Mycena s.s.) driven by repeated elements and novel gene families across ecological guilds.</title>
        <authorList>
            <consortium name="Lawrence Berkeley National Laboratory"/>
            <person name="Harder C.B."/>
            <person name="Miyauchi S."/>
            <person name="Viragh M."/>
            <person name="Kuo A."/>
            <person name="Thoen E."/>
            <person name="Andreopoulos B."/>
            <person name="Lu D."/>
            <person name="Skrede I."/>
            <person name="Drula E."/>
            <person name="Henrissat B."/>
            <person name="Morin E."/>
            <person name="Kohler A."/>
            <person name="Barry K."/>
            <person name="LaButti K."/>
            <person name="Morin E."/>
            <person name="Salamov A."/>
            <person name="Lipzen A."/>
            <person name="Mereny Z."/>
            <person name="Hegedus B."/>
            <person name="Baldrian P."/>
            <person name="Stursova M."/>
            <person name="Weitz H."/>
            <person name="Taylor A."/>
            <person name="Grigoriev I.V."/>
            <person name="Nagy L.G."/>
            <person name="Martin F."/>
            <person name="Kauserud H."/>
        </authorList>
    </citation>
    <scope>NUCLEOTIDE SEQUENCE</scope>
    <source>
        <strain evidence="2">9144</strain>
    </source>
</reference>
<dbReference type="Pfam" id="PF20703">
    <property type="entry name" value="nSTAND1"/>
    <property type="match status" value="1"/>
</dbReference>
<dbReference type="Gene3D" id="1.20.930.20">
    <property type="entry name" value="Adaptor protein Cbl, N-terminal domain"/>
    <property type="match status" value="1"/>
</dbReference>
<dbReference type="Proteomes" id="UP001219525">
    <property type="component" value="Unassembled WGS sequence"/>
</dbReference>
<dbReference type="SUPFAM" id="SSF52540">
    <property type="entry name" value="P-loop containing nucleoside triphosphate hydrolases"/>
    <property type="match status" value="1"/>
</dbReference>
<dbReference type="CDD" id="cd00009">
    <property type="entry name" value="AAA"/>
    <property type="match status" value="1"/>
</dbReference>
<dbReference type="InterPro" id="IPR049052">
    <property type="entry name" value="nSTAND1"/>
</dbReference>
<gene>
    <name evidence="2" type="ORF">GGX14DRAFT_205810</name>
</gene>
<dbReference type="EMBL" id="JARJCW010000091">
    <property type="protein sequence ID" value="KAJ7195327.1"/>
    <property type="molecule type" value="Genomic_DNA"/>
</dbReference>
<evidence type="ECO:0000259" key="1">
    <source>
        <dbReference type="Pfam" id="PF20703"/>
    </source>
</evidence>
<dbReference type="PANTHER" id="PTHR47691:SF3">
    <property type="entry name" value="HTH-TYPE TRANSCRIPTIONAL REGULATOR RV0890C-RELATED"/>
    <property type="match status" value="1"/>
</dbReference>